<name>A0ABS1X1R7_9GAMM</name>
<keyword evidence="3" id="KW-1185">Reference proteome</keyword>
<accession>A0ABS1X1R7</accession>
<gene>
    <name evidence="2" type="ORF">JM946_20565</name>
</gene>
<evidence type="ECO:0000259" key="1">
    <source>
        <dbReference type="Pfam" id="PF03432"/>
    </source>
</evidence>
<comment type="caution">
    <text evidence="2">The sequence shown here is derived from an EMBL/GenBank/DDBJ whole genome shotgun (WGS) entry which is preliminary data.</text>
</comment>
<dbReference type="EMBL" id="JAEVLS010000005">
    <property type="protein sequence ID" value="MBM0107136.1"/>
    <property type="molecule type" value="Genomic_DNA"/>
</dbReference>
<protein>
    <recommendedName>
        <fullName evidence="1">MobA/VirD2-like nuclease domain-containing protein</fullName>
    </recommendedName>
</protein>
<organism evidence="2 3">
    <name type="scientific">Steroidobacter gossypii</name>
    <dbReference type="NCBI Taxonomy" id="2805490"/>
    <lineage>
        <taxon>Bacteria</taxon>
        <taxon>Pseudomonadati</taxon>
        <taxon>Pseudomonadota</taxon>
        <taxon>Gammaproteobacteria</taxon>
        <taxon>Steroidobacterales</taxon>
        <taxon>Steroidobacteraceae</taxon>
        <taxon>Steroidobacter</taxon>
    </lineage>
</organism>
<dbReference type="Proteomes" id="UP000661077">
    <property type="component" value="Unassembled WGS sequence"/>
</dbReference>
<sequence>MKPFRIRGDAPLFDIGGYARRGPGGRSSFSAAEIEQISRTVRRAPEVMVKVTGGASVRTSRGVKTHFSYISRAGELEIETDHGERLLGHDAPQRLFEDWDLDLEKHRPRAGLYVSYPRKPPKLVRNITFSMPAGTPPAKVHAAVRDFARDQLGRRHRYAMVLHTNEPHPHVHLTVKAVSEGGVRLDIRRATLRQWRQQFARQLRAQGVEANATERRIRGQSRAPKLDGIFRAARRGESSHMAARVREVVRELKAGALDESGAERLRRSRLEVVRGWTAVRDLLIAEGRHELADQVSRFIQQMPPPRTEKQWLAAELLARARGPRAKEQTLVR</sequence>
<proteinExistence type="predicted"/>
<dbReference type="InterPro" id="IPR005094">
    <property type="entry name" value="Endonuclease_MobA/VirD2"/>
</dbReference>
<reference evidence="2 3" key="1">
    <citation type="journal article" date="2021" name="Int. J. Syst. Evol. Microbiol.">
        <title>Steroidobacter gossypii sp. nov., isolated from soil of cotton cropping field.</title>
        <authorList>
            <person name="Huang R."/>
            <person name="Yang S."/>
            <person name="Zhen C."/>
            <person name="Liu W."/>
        </authorList>
    </citation>
    <scope>NUCLEOTIDE SEQUENCE [LARGE SCALE GENOMIC DNA]</scope>
    <source>
        <strain evidence="2 3">S1-65</strain>
    </source>
</reference>
<dbReference type="Gene3D" id="3.30.930.30">
    <property type="match status" value="1"/>
</dbReference>
<dbReference type="Pfam" id="PF03432">
    <property type="entry name" value="Relaxase"/>
    <property type="match status" value="1"/>
</dbReference>
<evidence type="ECO:0000313" key="2">
    <source>
        <dbReference type="EMBL" id="MBM0107136.1"/>
    </source>
</evidence>
<dbReference type="RefSeq" id="WP_203169257.1">
    <property type="nucleotide sequence ID" value="NZ_JAEVLS010000005.1"/>
</dbReference>
<evidence type="ECO:0000313" key="3">
    <source>
        <dbReference type="Proteomes" id="UP000661077"/>
    </source>
</evidence>
<feature type="domain" description="MobA/VirD2-like nuclease" evidence="1">
    <location>
        <begin position="117"/>
        <end position="206"/>
    </location>
</feature>